<dbReference type="PANTHER" id="PTHR47074">
    <property type="entry name" value="BNAC02G40300D PROTEIN"/>
    <property type="match status" value="1"/>
</dbReference>
<feature type="compositionally biased region" description="Polar residues" evidence="1">
    <location>
        <begin position="220"/>
        <end position="234"/>
    </location>
</feature>
<dbReference type="SUPFAM" id="SSF53098">
    <property type="entry name" value="Ribonuclease H-like"/>
    <property type="match status" value="1"/>
</dbReference>
<dbReference type="CDD" id="cd06222">
    <property type="entry name" value="RNase_H_like"/>
    <property type="match status" value="1"/>
</dbReference>
<evidence type="ECO:0000313" key="4">
    <source>
        <dbReference type="Proteomes" id="UP000583929"/>
    </source>
</evidence>
<dbReference type="Pfam" id="PF13456">
    <property type="entry name" value="RVT_3"/>
    <property type="match status" value="1"/>
</dbReference>
<accession>A0A7J6HY41</accession>
<keyword evidence="4" id="KW-1185">Reference proteome</keyword>
<dbReference type="EMBL" id="JAATIQ010000019">
    <property type="protein sequence ID" value="KAF4400183.1"/>
    <property type="molecule type" value="Genomic_DNA"/>
</dbReference>
<comment type="caution">
    <text evidence="3">The sequence shown here is derived from an EMBL/GenBank/DDBJ whole genome shotgun (WGS) entry which is preliminary data.</text>
</comment>
<dbReference type="GO" id="GO:0003676">
    <property type="term" value="F:nucleic acid binding"/>
    <property type="evidence" value="ECO:0007669"/>
    <property type="project" value="InterPro"/>
</dbReference>
<dbReference type="InterPro" id="IPR052929">
    <property type="entry name" value="RNase_H-like_EbsB-rel"/>
</dbReference>
<dbReference type="InterPro" id="IPR044730">
    <property type="entry name" value="RNase_H-like_dom_plant"/>
</dbReference>
<dbReference type="InterPro" id="IPR036397">
    <property type="entry name" value="RNaseH_sf"/>
</dbReference>
<sequence length="586" mass="66264">MDELLKKTNNLQVTDEDDWEIDKSLSITIAKFNLRGRLCTNTEHSRGFLKKVLGGIWRLKETEWNIKIKDKFDTGLFLTFTFASESIQNKILTKMPWYLSNGLLILGKMENSNESWANDLTNFPIWGKAMGVPTDLLTKNNTTRMANKAGAVIQVQNSDVSRMVADGMGQVNSQGSLMEKHVTEGATGTINSNMFAPLANTMTGESGKMLQEANTHREPQQQLDQGDLSANSNYLEGESKSLKQRDMEELYEDGGKGKRRLVETTEEIGYGKLKKTSHSMYNELPNQGLYDIPVTYTTEAQFLSETTSFAAGSTSNVVAKENRRKVSWNMAKITQHFHPNDIPWIQGTPIDMYVEDSLHWPYTPNGQYLVKNNGSMFDILTALHNRLRQSEFEEAIKVMWAIWENRNRKWNKLPHINGIQLLDWVFSAYPNNHTQKAATNPINVPPQPKLKLWKRPSQNRDCVNCDAAINQNSKGVGLGFIWRNWTGTIQLAGMVYIPCNCSTEMAEAWAIHEAIKHIPATITGPFDIQSDCQTVVAALNNPAPPLSAISTLLHKIKTKLEDFQDYKITHVYRENNECANITKLVK</sequence>
<organism evidence="3 4">
    <name type="scientific">Cannabis sativa</name>
    <name type="common">Hemp</name>
    <name type="synonym">Marijuana</name>
    <dbReference type="NCBI Taxonomy" id="3483"/>
    <lineage>
        <taxon>Eukaryota</taxon>
        <taxon>Viridiplantae</taxon>
        <taxon>Streptophyta</taxon>
        <taxon>Embryophyta</taxon>
        <taxon>Tracheophyta</taxon>
        <taxon>Spermatophyta</taxon>
        <taxon>Magnoliopsida</taxon>
        <taxon>eudicotyledons</taxon>
        <taxon>Gunneridae</taxon>
        <taxon>Pentapetalae</taxon>
        <taxon>rosids</taxon>
        <taxon>fabids</taxon>
        <taxon>Rosales</taxon>
        <taxon>Cannabaceae</taxon>
        <taxon>Cannabis</taxon>
    </lineage>
</organism>
<dbReference type="InterPro" id="IPR012337">
    <property type="entry name" value="RNaseH-like_sf"/>
</dbReference>
<gene>
    <name evidence="3" type="ORF">G4B88_019392</name>
</gene>
<dbReference type="InterPro" id="IPR002156">
    <property type="entry name" value="RNaseH_domain"/>
</dbReference>
<evidence type="ECO:0000256" key="1">
    <source>
        <dbReference type="SAM" id="MobiDB-lite"/>
    </source>
</evidence>
<dbReference type="PANTHER" id="PTHR47074:SF11">
    <property type="entry name" value="REVERSE TRANSCRIPTASE-LIKE PROTEIN"/>
    <property type="match status" value="1"/>
</dbReference>
<dbReference type="Proteomes" id="UP000583929">
    <property type="component" value="Unassembled WGS sequence"/>
</dbReference>
<evidence type="ECO:0000259" key="2">
    <source>
        <dbReference type="Pfam" id="PF13456"/>
    </source>
</evidence>
<proteinExistence type="predicted"/>
<protein>
    <recommendedName>
        <fullName evidence="2">RNase H type-1 domain-containing protein</fullName>
    </recommendedName>
</protein>
<reference evidence="3 4" key="1">
    <citation type="journal article" date="2020" name="bioRxiv">
        <title>Sequence and annotation of 42 cannabis genomes reveals extensive copy number variation in cannabinoid synthesis and pathogen resistance genes.</title>
        <authorList>
            <person name="Mckernan K.J."/>
            <person name="Helbert Y."/>
            <person name="Kane L.T."/>
            <person name="Ebling H."/>
            <person name="Zhang L."/>
            <person name="Liu B."/>
            <person name="Eaton Z."/>
            <person name="Mclaughlin S."/>
            <person name="Kingan S."/>
            <person name="Baybayan P."/>
            <person name="Concepcion G."/>
            <person name="Jordan M."/>
            <person name="Riva A."/>
            <person name="Barbazuk W."/>
            <person name="Harkins T."/>
        </authorList>
    </citation>
    <scope>NUCLEOTIDE SEQUENCE [LARGE SCALE GENOMIC DNA]</scope>
    <source>
        <strain evidence="4">cv. Jamaican Lion 4</strain>
        <tissue evidence="3">Leaf</tissue>
    </source>
</reference>
<name>A0A7J6HY41_CANSA</name>
<evidence type="ECO:0000313" key="3">
    <source>
        <dbReference type="EMBL" id="KAF4400183.1"/>
    </source>
</evidence>
<feature type="domain" description="RNase H type-1" evidence="2">
    <location>
        <begin position="464"/>
        <end position="580"/>
    </location>
</feature>
<dbReference type="GO" id="GO:0004523">
    <property type="term" value="F:RNA-DNA hybrid ribonuclease activity"/>
    <property type="evidence" value="ECO:0007669"/>
    <property type="project" value="InterPro"/>
</dbReference>
<dbReference type="Gene3D" id="3.30.420.10">
    <property type="entry name" value="Ribonuclease H-like superfamily/Ribonuclease H"/>
    <property type="match status" value="1"/>
</dbReference>
<dbReference type="AlphaFoldDB" id="A0A7J6HY41"/>
<feature type="region of interest" description="Disordered" evidence="1">
    <location>
        <begin position="212"/>
        <end position="239"/>
    </location>
</feature>